<feature type="domain" description="RRM" evidence="7">
    <location>
        <begin position="312"/>
        <end position="420"/>
    </location>
</feature>
<evidence type="ECO:0000313" key="9">
    <source>
        <dbReference type="Proteomes" id="UP000480548"/>
    </source>
</evidence>
<dbReference type="PANTHER" id="PTHR48039">
    <property type="entry name" value="RNA-BINDING MOTIF PROTEIN 14B"/>
    <property type="match status" value="1"/>
</dbReference>
<dbReference type="InterPro" id="IPR035979">
    <property type="entry name" value="RBD_domain_sf"/>
</dbReference>
<evidence type="ECO:0000256" key="6">
    <source>
        <dbReference type="SAM" id="MobiDB-lite"/>
    </source>
</evidence>
<organism evidence="8 9">
    <name type="scientific">Orbilia oligospora</name>
    <name type="common">Nematode-trapping fungus</name>
    <name type="synonym">Arthrobotrys oligospora</name>
    <dbReference type="NCBI Taxonomy" id="2813651"/>
    <lineage>
        <taxon>Eukaryota</taxon>
        <taxon>Fungi</taxon>
        <taxon>Dikarya</taxon>
        <taxon>Ascomycota</taxon>
        <taxon>Pezizomycotina</taxon>
        <taxon>Orbiliomycetes</taxon>
        <taxon>Orbiliales</taxon>
        <taxon>Orbiliaceae</taxon>
        <taxon>Orbilia</taxon>
    </lineage>
</organism>
<name>A0A7C8NXX8_ORBOL</name>
<comment type="caution">
    <text evidence="8">The sequence shown here is derived from an EMBL/GenBank/DDBJ whole genome shotgun (WGS) entry which is preliminary data.</text>
</comment>
<dbReference type="PANTHER" id="PTHR48039:SF5">
    <property type="entry name" value="RNA-BINDING PROTEIN 28"/>
    <property type="match status" value="1"/>
</dbReference>
<feature type="region of interest" description="Disordered" evidence="6">
    <location>
        <begin position="1"/>
        <end position="36"/>
    </location>
</feature>
<dbReference type="InterPro" id="IPR051945">
    <property type="entry name" value="RRM_MRD1_RNA_proc_ribogen"/>
</dbReference>
<feature type="compositionally biased region" description="Basic and acidic residues" evidence="6">
    <location>
        <begin position="682"/>
        <end position="716"/>
    </location>
</feature>
<feature type="domain" description="RRM" evidence="7">
    <location>
        <begin position="493"/>
        <end position="610"/>
    </location>
</feature>
<gene>
    <name evidence="8" type="primary">NOP4</name>
    <name evidence="8" type="ORF">TWF703_009504</name>
</gene>
<dbReference type="Gene3D" id="3.30.70.330">
    <property type="match status" value="4"/>
</dbReference>
<evidence type="ECO:0000313" key="8">
    <source>
        <dbReference type="EMBL" id="KAF3144209.1"/>
    </source>
</evidence>
<dbReference type="InterPro" id="IPR012677">
    <property type="entry name" value="Nucleotide-bd_a/b_plait_sf"/>
</dbReference>
<evidence type="ECO:0000256" key="3">
    <source>
        <dbReference type="ARBA" id="ARBA00022884"/>
    </source>
</evidence>
<sequence>MAPPPKKLKATHPDAQSSTGAVENGDQKPAPDADISGQRTVFVRSLNYSTTTDSLSAHFSFIAPLKHATVVIDPSTKASRGFGFVTFTDPADAVKAVQEFNGKVFEGRHIKVEIAQARHRDGDKPAITSTTTVPVGKPAKDVDIKKRNPRLIVRNLPWSVKKPEQLTPYFTKFGKVKEVIIPRKDGSKFGPMAGFAFVTLRKEESARKAIEAINGTEIEGRTVAVDWAVEKNEWKQKATEEEEDDDNESDEAANGKEEKDEEDPMDIDEELNQAAIESDSDSGSDDDMKDIEDEENEEDEEEDDVPQSTNDTVVFIRNIPFTTDDDGLFEHFKENFGPIRYARVVLEHDTGRPRGTAFVSFYNESDFEECVANAPKNTVQNIPSSGKGGAKASVLQSESLDPTGKYTLDGRVLSVSKAVSKEEAGRLTTIGTEKREKVKAERRRLYLLNEGQISQSNPLYAKLSQADIKMREESYKQRKGFLEKNTSLHLSLVRLSVRNIPRNIDEKDLKMMARKALVEFAKETKEGKREGISKEEARRGGQEAKEEEAQRRAKGKGVVKQAKIVREKSGAGRSMGYGFIEYIGHRWALMGLRWLNGREVAHLTVEEKEKKGGDEVLEVSKEDKKRRLIVEFALENVQVVQRRKDKEKAAKGRLPRTKEEREALDNDKKFKGKGDRKRKWSKGGEEEQEKGEKVKDAEEKQKGKGNPEKWDKEKRAAQIIARKRQKRRTGWINAGVNVASYMDTSHILTGWVWLKERAKERAWNCSAAGQPNVHIKHQRRTLITSTKQPSHQPHHHRLIALTNAPKYLSEPYQSSCTSHIPSVQTNWLPRFSRYLKDTVKLATAETVH</sequence>
<dbReference type="SMART" id="SM00361">
    <property type="entry name" value="RRM_1"/>
    <property type="match status" value="2"/>
</dbReference>
<feature type="domain" description="RRM" evidence="7">
    <location>
        <begin position="39"/>
        <end position="117"/>
    </location>
</feature>
<dbReference type="EMBL" id="WIQZ01000007">
    <property type="protein sequence ID" value="KAF3144209.1"/>
    <property type="molecule type" value="Genomic_DNA"/>
</dbReference>
<keyword evidence="3 5" id="KW-0694">RNA-binding</keyword>
<feature type="compositionally biased region" description="Acidic residues" evidence="6">
    <location>
        <begin position="240"/>
        <end position="251"/>
    </location>
</feature>
<proteinExistence type="predicted"/>
<feature type="region of interest" description="Disordered" evidence="6">
    <location>
        <begin position="642"/>
        <end position="719"/>
    </location>
</feature>
<dbReference type="CDD" id="cd12677">
    <property type="entry name" value="RRM4_Nop4p"/>
    <property type="match status" value="1"/>
</dbReference>
<evidence type="ECO:0000256" key="5">
    <source>
        <dbReference type="PROSITE-ProRule" id="PRU00176"/>
    </source>
</evidence>
<dbReference type="Pfam" id="PF00076">
    <property type="entry name" value="RRM_1"/>
    <property type="match status" value="3"/>
</dbReference>
<feature type="region of interest" description="Disordered" evidence="6">
    <location>
        <begin position="233"/>
        <end position="312"/>
    </location>
</feature>
<dbReference type="SMART" id="SM00360">
    <property type="entry name" value="RRM"/>
    <property type="match status" value="4"/>
</dbReference>
<comment type="subcellular location">
    <subcellularLocation>
        <location evidence="1">Nucleus</location>
    </subcellularLocation>
</comment>
<protein>
    <submittedName>
        <fullName evidence="8">RNA recognition motif-containing protein</fullName>
    </submittedName>
</protein>
<feature type="compositionally biased region" description="Acidic residues" evidence="6">
    <location>
        <begin position="259"/>
        <end position="271"/>
    </location>
</feature>
<keyword evidence="4" id="KW-0539">Nucleus</keyword>
<dbReference type="InterPro" id="IPR034808">
    <property type="entry name" value="Nop4p_RRM3"/>
</dbReference>
<accession>A0A7C8NXX8</accession>
<feature type="region of interest" description="Disordered" evidence="6">
    <location>
        <begin position="528"/>
        <end position="557"/>
    </location>
</feature>
<dbReference type="InterPro" id="IPR034809">
    <property type="entry name" value="Nop4_RRM4"/>
</dbReference>
<dbReference type="GO" id="GO:0003729">
    <property type="term" value="F:mRNA binding"/>
    <property type="evidence" value="ECO:0007669"/>
    <property type="project" value="TreeGrafter"/>
</dbReference>
<feature type="compositionally biased region" description="Basic and acidic residues" evidence="6">
    <location>
        <begin position="528"/>
        <end position="551"/>
    </location>
</feature>
<feature type="compositionally biased region" description="Acidic residues" evidence="6">
    <location>
        <begin position="278"/>
        <end position="305"/>
    </location>
</feature>
<dbReference type="CDD" id="cd12676">
    <property type="entry name" value="RRM3_Nop4p"/>
    <property type="match status" value="1"/>
</dbReference>
<dbReference type="SUPFAM" id="SSF54928">
    <property type="entry name" value="RNA-binding domain, RBD"/>
    <property type="match status" value="3"/>
</dbReference>
<dbReference type="AlphaFoldDB" id="A0A7C8NXX8"/>
<evidence type="ECO:0000256" key="4">
    <source>
        <dbReference type="ARBA" id="ARBA00023242"/>
    </source>
</evidence>
<dbReference type="PROSITE" id="PS50102">
    <property type="entry name" value="RRM"/>
    <property type="match status" value="4"/>
</dbReference>
<evidence type="ECO:0000256" key="1">
    <source>
        <dbReference type="ARBA" id="ARBA00004123"/>
    </source>
</evidence>
<dbReference type="GO" id="GO:0005730">
    <property type="term" value="C:nucleolus"/>
    <property type="evidence" value="ECO:0007669"/>
    <property type="project" value="TreeGrafter"/>
</dbReference>
<feature type="compositionally biased region" description="Basic residues" evidence="6">
    <location>
        <begin position="1"/>
        <end position="10"/>
    </location>
</feature>
<keyword evidence="2" id="KW-0677">Repeat</keyword>
<evidence type="ECO:0000259" key="7">
    <source>
        <dbReference type="PROSITE" id="PS50102"/>
    </source>
</evidence>
<dbReference type="InterPro" id="IPR003954">
    <property type="entry name" value="RRM_euk-type"/>
</dbReference>
<feature type="compositionally biased region" description="Basic and acidic residues" evidence="6">
    <location>
        <begin position="642"/>
        <end position="673"/>
    </location>
</feature>
<dbReference type="InterPro" id="IPR000504">
    <property type="entry name" value="RRM_dom"/>
</dbReference>
<evidence type="ECO:0000256" key="2">
    <source>
        <dbReference type="ARBA" id="ARBA00022737"/>
    </source>
</evidence>
<dbReference type="Proteomes" id="UP000480548">
    <property type="component" value="Unassembled WGS sequence"/>
</dbReference>
<feature type="domain" description="RRM" evidence="7">
    <location>
        <begin position="149"/>
        <end position="230"/>
    </location>
</feature>
<reference evidence="8 9" key="1">
    <citation type="submission" date="2019-06" db="EMBL/GenBank/DDBJ databases">
        <authorList>
            <person name="Palmer J.M."/>
        </authorList>
    </citation>
    <scope>NUCLEOTIDE SEQUENCE [LARGE SCALE GENOMIC DNA]</scope>
    <source>
        <strain evidence="8 9">TWF703</strain>
    </source>
</reference>